<keyword evidence="2" id="KW-1185">Reference proteome</keyword>
<reference evidence="1" key="1">
    <citation type="journal article" date="2013" name="Nat. Commun.">
        <title>Whole-genome sequencing of Oryza brachyantha reveals mechanisms underlying Oryza genome evolution.</title>
        <authorList>
            <person name="Chen J."/>
            <person name="Huang Q."/>
            <person name="Gao D."/>
            <person name="Wang J."/>
            <person name="Lang Y."/>
            <person name="Liu T."/>
            <person name="Li B."/>
            <person name="Bai Z."/>
            <person name="Luis Goicoechea J."/>
            <person name="Liang C."/>
            <person name="Chen C."/>
            <person name="Zhang W."/>
            <person name="Sun S."/>
            <person name="Liao Y."/>
            <person name="Zhang X."/>
            <person name="Yang L."/>
            <person name="Song C."/>
            <person name="Wang M."/>
            <person name="Shi J."/>
            <person name="Liu G."/>
            <person name="Liu J."/>
            <person name="Zhou H."/>
            <person name="Zhou W."/>
            <person name="Yu Q."/>
            <person name="An N."/>
            <person name="Chen Y."/>
            <person name="Cai Q."/>
            <person name="Wang B."/>
            <person name="Liu B."/>
            <person name="Min J."/>
            <person name="Huang Y."/>
            <person name="Wu H."/>
            <person name="Li Z."/>
            <person name="Zhang Y."/>
            <person name="Yin Y."/>
            <person name="Song W."/>
            <person name="Jiang J."/>
            <person name="Jackson S.A."/>
            <person name="Wing R.A."/>
            <person name="Wang J."/>
            <person name="Chen M."/>
        </authorList>
    </citation>
    <scope>NUCLEOTIDE SEQUENCE [LARGE SCALE GENOMIC DNA]</scope>
    <source>
        <strain evidence="1">cv. IRGC 101232</strain>
    </source>
</reference>
<evidence type="ECO:0000313" key="1">
    <source>
        <dbReference type="EnsemblPlants" id="OB03G46380.1"/>
    </source>
</evidence>
<protein>
    <submittedName>
        <fullName evidence="1">Uncharacterized protein</fullName>
    </submittedName>
</protein>
<dbReference type="AlphaFoldDB" id="J3LUB2"/>
<sequence length="102" mass="11170">TSPSPCGWVWIGARITWLRPRPAKTPPTNSSIPSLGRRVFIAPVGDVPDGLASLCCTICLEACLITINEHHAEDQLEVIKFCIPRPTSSQTRVITLYVTLTN</sequence>
<reference evidence="1" key="2">
    <citation type="submission" date="2013-04" db="UniProtKB">
        <authorList>
            <consortium name="EnsemblPlants"/>
        </authorList>
    </citation>
    <scope>IDENTIFICATION</scope>
</reference>
<evidence type="ECO:0000313" key="2">
    <source>
        <dbReference type="Proteomes" id="UP000006038"/>
    </source>
</evidence>
<dbReference type="EnsemblPlants" id="OB03G46380.1">
    <property type="protein sequence ID" value="OB03G46380.1"/>
    <property type="gene ID" value="OB03G46380"/>
</dbReference>
<proteinExistence type="predicted"/>
<organism evidence="1">
    <name type="scientific">Oryza brachyantha</name>
    <name type="common">malo sina</name>
    <dbReference type="NCBI Taxonomy" id="4533"/>
    <lineage>
        <taxon>Eukaryota</taxon>
        <taxon>Viridiplantae</taxon>
        <taxon>Streptophyta</taxon>
        <taxon>Embryophyta</taxon>
        <taxon>Tracheophyta</taxon>
        <taxon>Spermatophyta</taxon>
        <taxon>Magnoliopsida</taxon>
        <taxon>Liliopsida</taxon>
        <taxon>Poales</taxon>
        <taxon>Poaceae</taxon>
        <taxon>BOP clade</taxon>
        <taxon>Oryzoideae</taxon>
        <taxon>Oryzeae</taxon>
        <taxon>Oryzinae</taxon>
        <taxon>Oryza</taxon>
    </lineage>
</organism>
<dbReference type="Proteomes" id="UP000006038">
    <property type="component" value="Chromosome 3"/>
</dbReference>
<dbReference type="HOGENOM" id="CLU_2284651_0_0_1"/>
<name>J3LUB2_ORYBR</name>
<dbReference type="Gramene" id="OB03G46380.1">
    <property type="protein sequence ID" value="OB03G46380.1"/>
    <property type="gene ID" value="OB03G46380"/>
</dbReference>
<accession>J3LUB2</accession>